<proteinExistence type="predicted"/>
<feature type="compositionally biased region" description="Low complexity" evidence="1">
    <location>
        <begin position="156"/>
        <end position="174"/>
    </location>
</feature>
<feature type="region of interest" description="Disordered" evidence="1">
    <location>
        <begin position="233"/>
        <end position="264"/>
    </location>
</feature>
<dbReference type="AlphaFoldDB" id="A0A9X0B485"/>
<accession>A0A9X0B485</accession>
<name>A0A9X0B485_9EURO</name>
<sequence>MKEIPDPEIVPLRAYISISPPRPQPLRAEDLQSEAVTSGSMTYQNGHSHLLANRDRRHNEMIQTTDATAILDLLRNTISSEIRQDVYESPENYEDGATRQHQHRQSRSEPSSYRCSSQPRSQRSSSEQSSSRPRTLLTGDLYGVGYGYGFEGHAGTRNNNNSEFTTSSSSQRTEPSTTFFEDTLFELRSSSPIYARESSTLSTRPDIHNSMAPFQGVDPDFAQYQAAELARHVEQTQTPVQTDSSPSLSELSSVISFESSDYEM</sequence>
<feature type="region of interest" description="Disordered" evidence="1">
    <location>
        <begin position="154"/>
        <end position="176"/>
    </location>
</feature>
<feature type="compositionally biased region" description="Low complexity" evidence="1">
    <location>
        <begin position="108"/>
        <end position="134"/>
    </location>
</feature>
<comment type="caution">
    <text evidence="2">The sequence shown here is derived from an EMBL/GenBank/DDBJ whole genome shotgun (WGS) entry which is preliminary data.</text>
</comment>
<evidence type="ECO:0000313" key="3">
    <source>
        <dbReference type="Proteomes" id="UP001147747"/>
    </source>
</evidence>
<reference evidence="2" key="2">
    <citation type="journal article" date="2023" name="IMA Fungus">
        <title>Comparative genomic study of the Penicillium genus elucidates a diverse pangenome and 15 lateral gene transfer events.</title>
        <authorList>
            <person name="Petersen C."/>
            <person name="Sorensen T."/>
            <person name="Nielsen M.R."/>
            <person name="Sondergaard T.E."/>
            <person name="Sorensen J.L."/>
            <person name="Fitzpatrick D.A."/>
            <person name="Frisvad J.C."/>
            <person name="Nielsen K.L."/>
        </authorList>
    </citation>
    <scope>NUCLEOTIDE SEQUENCE</scope>
    <source>
        <strain evidence="2">IBT 29677</strain>
    </source>
</reference>
<protein>
    <submittedName>
        <fullName evidence="2">Uncharacterized protein</fullName>
    </submittedName>
</protein>
<dbReference type="OrthoDB" id="4359628at2759"/>
<feature type="region of interest" description="Disordered" evidence="1">
    <location>
        <begin position="85"/>
        <end position="138"/>
    </location>
</feature>
<dbReference type="GeneID" id="81373629"/>
<gene>
    <name evidence="2" type="ORF">N7509_010012</name>
</gene>
<feature type="compositionally biased region" description="Low complexity" evidence="1">
    <location>
        <begin position="244"/>
        <end position="264"/>
    </location>
</feature>
<dbReference type="Proteomes" id="UP001147747">
    <property type="component" value="Unassembled WGS sequence"/>
</dbReference>
<evidence type="ECO:0000313" key="2">
    <source>
        <dbReference type="EMBL" id="KAJ5387471.1"/>
    </source>
</evidence>
<evidence type="ECO:0000256" key="1">
    <source>
        <dbReference type="SAM" id="MobiDB-lite"/>
    </source>
</evidence>
<reference evidence="2" key="1">
    <citation type="submission" date="2022-12" db="EMBL/GenBank/DDBJ databases">
        <authorList>
            <person name="Petersen C."/>
        </authorList>
    </citation>
    <scope>NUCLEOTIDE SEQUENCE</scope>
    <source>
        <strain evidence="2">IBT 29677</strain>
    </source>
</reference>
<dbReference type="EMBL" id="JAPZBU010000009">
    <property type="protein sequence ID" value="KAJ5387471.1"/>
    <property type="molecule type" value="Genomic_DNA"/>
</dbReference>
<keyword evidence="3" id="KW-1185">Reference proteome</keyword>
<organism evidence="2 3">
    <name type="scientific">Penicillium cosmopolitanum</name>
    <dbReference type="NCBI Taxonomy" id="1131564"/>
    <lineage>
        <taxon>Eukaryota</taxon>
        <taxon>Fungi</taxon>
        <taxon>Dikarya</taxon>
        <taxon>Ascomycota</taxon>
        <taxon>Pezizomycotina</taxon>
        <taxon>Eurotiomycetes</taxon>
        <taxon>Eurotiomycetidae</taxon>
        <taxon>Eurotiales</taxon>
        <taxon>Aspergillaceae</taxon>
        <taxon>Penicillium</taxon>
    </lineage>
</organism>
<dbReference type="RefSeq" id="XP_056485269.1">
    <property type="nucleotide sequence ID" value="XM_056634649.1"/>
</dbReference>